<keyword evidence="2" id="KW-1185">Reference proteome</keyword>
<dbReference type="OrthoDB" id="10902at10239"/>
<evidence type="ECO:0000313" key="2">
    <source>
        <dbReference type="Proteomes" id="UP000203064"/>
    </source>
</evidence>
<sequence length="174" mass="20836">MNIVLREFDKEKFNINITAWLDIDNDIQSCYTNFKEITIVTIIQMISEIVEKDGWDLQYFEKDEEEKLFNAFMKNSKITVRLNKKIDELNYVFEETIVEFDFPEIEKKRIAEIYLSNILNNLYYFDECIIYNLDEGDINLIPEVLSDEVYQLLSPDEIKGKFKEKIEKINTEKV</sequence>
<dbReference type="GeneID" id="32878690"/>
<evidence type="ECO:0000313" key="1">
    <source>
        <dbReference type="EMBL" id="ARQ96469.1"/>
    </source>
</evidence>
<dbReference type="Proteomes" id="UP000203064">
    <property type="component" value="Segment"/>
</dbReference>
<reference evidence="1 2" key="1">
    <citation type="journal article" date="2017" name="Viruses">
        <title>Differentiation and structure in Sulfolobus islandicus rod-shaped virus populations.</title>
        <authorList>
            <person name="Bautista M.A."/>
            <person name="Black J.A."/>
            <person name="Youngblut N.D."/>
            <person name="Whitaker R.J."/>
        </authorList>
    </citation>
    <scope>NUCLEOTIDE SEQUENCE [LARGE SCALE GENOMIC DNA]</scope>
</reference>
<dbReference type="RefSeq" id="YP_009362786.1">
    <property type="nucleotide sequence ID" value="NC_034625.1"/>
</dbReference>
<organism evidence="1 2">
    <name type="scientific">Sulfolobus islandicus rod-shaped virus 10</name>
    <dbReference type="NCBI Taxonomy" id="1983545"/>
    <lineage>
        <taxon>Viruses</taxon>
        <taxon>Adnaviria</taxon>
        <taxon>Zilligvirae</taxon>
        <taxon>Taleaviricota</taxon>
        <taxon>Tokiviricetes</taxon>
        <taxon>Ligamenvirales</taxon>
        <taxon>Rudiviridae</taxon>
        <taxon>Usarudivirus</taxon>
        <taxon>Usarudivirus acidum</taxon>
        <taxon>Usarudivirus SIRV10</taxon>
    </lineage>
</organism>
<name>A0A1X9SJR7_9VIRU</name>
<accession>A0A1X9SJR7</accession>
<protein>
    <submittedName>
        <fullName evidence="1">Uncharacterized protein</fullName>
    </submittedName>
</protein>
<proteinExistence type="predicted"/>
<dbReference type="KEGG" id="vg:32878690"/>
<dbReference type="EMBL" id="KY744230">
    <property type="protein sequence ID" value="ARQ96469.1"/>
    <property type="molecule type" value="Genomic_DNA"/>
</dbReference>